<feature type="domain" description="LIM zinc-binding" evidence="14">
    <location>
        <begin position="126"/>
        <end position="188"/>
    </location>
</feature>
<dbReference type="GO" id="GO:0030182">
    <property type="term" value="P:neuron differentiation"/>
    <property type="evidence" value="ECO:0007669"/>
    <property type="project" value="TreeGrafter"/>
</dbReference>
<feature type="region of interest" description="Disordered" evidence="13">
    <location>
        <begin position="23"/>
        <end position="56"/>
    </location>
</feature>
<dbReference type="InterPro" id="IPR001781">
    <property type="entry name" value="Znf_LIM"/>
</dbReference>
<evidence type="ECO:0000256" key="11">
    <source>
        <dbReference type="ARBA" id="ARBA00023242"/>
    </source>
</evidence>
<protein>
    <submittedName>
        <fullName evidence="16">LIM/homeobox protein Lhx3-like</fullName>
    </submittedName>
</protein>
<keyword evidence="5" id="KW-0805">Transcription regulation</keyword>
<dbReference type="Proteomes" id="UP000504612">
    <property type="component" value="Unplaced"/>
</dbReference>
<evidence type="ECO:0000256" key="6">
    <source>
        <dbReference type="ARBA" id="ARBA00023038"/>
    </source>
</evidence>
<dbReference type="KEGG" id="nss:113429167"/>
<evidence type="ECO:0000256" key="10">
    <source>
        <dbReference type="ARBA" id="ARBA00023163"/>
    </source>
</evidence>
<evidence type="ECO:0000256" key="7">
    <source>
        <dbReference type="ARBA" id="ARBA00023125"/>
    </source>
</evidence>
<keyword evidence="7" id="KW-0238">DNA-binding</keyword>
<keyword evidence="9" id="KW-0010">Activator</keyword>
<dbReference type="AlphaFoldDB" id="A0A6J1VWJ7"/>
<evidence type="ECO:0000313" key="15">
    <source>
        <dbReference type="Proteomes" id="UP000504612"/>
    </source>
</evidence>
<dbReference type="GO" id="GO:0005634">
    <property type="term" value="C:nucleus"/>
    <property type="evidence" value="ECO:0007669"/>
    <property type="project" value="UniProtKB-SubCell"/>
</dbReference>
<keyword evidence="15" id="KW-1185">Reference proteome</keyword>
<accession>A0A6J1VWJ7</accession>
<dbReference type="InterPro" id="IPR049593">
    <property type="entry name" value="Lhx3_LIM1"/>
</dbReference>
<keyword evidence="10" id="KW-0804">Transcription</keyword>
<dbReference type="RefSeq" id="XP_026547467.1">
    <property type="nucleotide sequence ID" value="XM_026691682.1"/>
</dbReference>
<dbReference type="CDD" id="cd09467">
    <property type="entry name" value="LIM1_Lhx3b"/>
    <property type="match status" value="1"/>
</dbReference>
<dbReference type="PANTHER" id="PTHR24208:SF91">
    <property type="entry name" value="LIM_HOMEOBOX PROTEIN LHX3"/>
    <property type="match status" value="1"/>
</dbReference>
<dbReference type="SUPFAM" id="SSF57716">
    <property type="entry name" value="Glucocorticoid receptor-like (DNA-binding domain)"/>
    <property type="match status" value="2"/>
</dbReference>
<evidence type="ECO:0000256" key="1">
    <source>
        <dbReference type="ARBA" id="ARBA00004123"/>
    </source>
</evidence>
<dbReference type="GO" id="GO:0008270">
    <property type="term" value="F:zinc ion binding"/>
    <property type="evidence" value="ECO:0007669"/>
    <property type="project" value="InterPro"/>
</dbReference>
<evidence type="ECO:0000256" key="4">
    <source>
        <dbReference type="ARBA" id="ARBA00022833"/>
    </source>
</evidence>
<keyword evidence="4 12" id="KW-0862">Zinc</keyword>
<dbReference type="Gene3D" id="2.10.110.10">
    <property type="entry name" value="Cysteine Rich Protein"/>
    <property type="match status" value="2"/>
</dbReference>
<feature type="domain" description="LIM zinc-binding" evidence="14">
    <location>
        <begin position="66"/>
        <end position="125"/>
    </location>
</feature>
<dbReference type="Pfam" id="PF00412">
    <property type="entry name" value="LIM"/>
    <property type="match status" value="2"/>
</dbReference>
<evidence type="ECO:0000256" key="12">
    <source>
        <dbReference type="PROSITE-ProRule" id="PRU00125"/>
    </source>
</evidence>
<feature type="non-terminal residue" evidence="16">
    <location>
        <position position="188"/>
    </location>
</feature>
<reference evidence="16" key="1">
    <citation type="submission" date="2025-08" db="UniProtKB">
        <authorList>
            <consortium name="RefSeq"/>
        </authorList>
    </citation>
    <scope>IDENTIFICATION</scope>
</reference>
<dbReference type="GO" id="GO:0000981">
    <property type="term" value="F:DNA-binding transcription factor activity, RNA polymerase II-specific"/>
    <property type="evidence" value="ECO:0007669"/>
    <property type="project" value="TreeGrafter"/>
</dbReference>
<dbReference type="PROSITE" id="PS00478">
    <property type="entry name" value="LIM_DOMAIN_1"/>
    <property type="match status" value="1"/>
</dbReference>
<dbReference type="PROSITE" id="PS50023">
    <property type="entry name" value="LIM_DOMAIN_2"/>
    <property type="match status" value="2"/>
</dbReference>
<dbReference type="GeneID" id="113429167"/>
<evidence type="ECO:0000256" key="5">
    <source>
        <dbReference type="ARBA" id="ARBA00023015"/>
    </source>
</evidence>
<name>A0A6J1VWJ7_9SAUR</name>
<keyword evidence="2 12" id="KW-0479">Metal-binding</keyword>
<dbReference type="SMART" id="SM00132">
    <property type="entry name" value="LIM"/>
    <property type="match status" value="2"/>
</dbReference>
<keyword evidence="8" id="KW-0371">Homeobox</keyword>
<dbReference type="PANTHER" id="PTHR24208">
    <property type="entry name" value="LIM/HOMEOBOX PROTEIN LHX"/>
    <property type="match status" value="1"/>
</dbReference>
<dbReference type="GO" id="GO:0000977">
    <property type="term" value="F:RNA polymerase II transcription regulatory region sequence-specific DNA binding"/>
    <property type="evidence" value="ECO:0007669"/>
    <property type="project" value="TreeGrafter"/>
</dbReference>
<evidence type="ECO:0000256" key="3">
    <source>
        <dbReference type="ARBA" id="ARBA00022737"/>
    </source>
</evidence>
<evidence type="ECO:0000256" key="13">
    <source>
        <dbReference type="SAM" id="MobiDB-lite"/>
    </source>
</evidence>
<sequence length="188" mass="21407">MATRQFPGAAGFQVTRSRRSAYLSEAKGERLPPGTARAEPRGKPNPRFRASGGGDYASHPRKQNIPLCAGCNQHIVDRFILKVLDRHWHSKCLRCHDCQVQLAEKCFSRGESVYCKEDFFKRFGTKCAACQQGIPPTQVVRRAQDFVYHLHCFSCIVCKRQLATGDEFYLMEDSRLVCKADYETAKQR</sequence>
<dbReference type="CDD" id="cd09376">
    <property type="entry name" value="LIM2_Lhx3_Lhx4"/>
    <property type="match status" value="1"/>
</dbReference>
<evidence type="ECO:0000256" key="2">
    <source>
        <dbReference type="ARBA" id="ARBA00022723"/>
    </source>
</evidence>
<evidence type="ECO:0000256" key="9">
    <source>
        <dbReference type="ARBA" id="ARBA00023159"/>
    </source>
</evidence>
<evidence type="ECO:0000256" key="8">
    <source>
        <dbReference type="ARBA" id="ARBA00023155"/>
    </source>
</evidence>
<keyword evidence="11" id="KW-0539">Nucleus</keyword>
<keyword evidence="3" id="KW-0677">Repeat</keyword>
<comment type="subcellular location">
    <subcellularLocation>
        <location evidence="1">Nucleus</location>
    </subcellularLocation>
</comment>
<dbReference type="InterPro" id="IPR049594">
    <property type="entry name" value="Lhx3/4-like_LIM2"/>
</dbReference>
<proteinExistence type="predicted"/>
<organism evidence="15 16">
    <name type="scientific">Notechis scutatus</name>
    <name type="common">mainland tiger snake</name>
    <dbReference type="NCBI Taxonomy" id="8663"/>
    <lineage>
        <taxon>Eukaryota</taxon>
        <taxon>Metazoa</taxon>
        <taxon>Chordata</taxon>
        <taxon>Craniata</taxon>
        <taxon>Vertebrata</taxon>
        <taxon>Euteleostomi</taxon>
        <taxon>Lepidosauria</taxon>
        <taxon>Squamata</taxon>
        <taxon>Bifurcata</taxon>
        <taxon>Unidentata</taxon>
        <taxon>Episquamata</taxon>
        <taxon>Toxicofera</taxon>
        <taxon>Serpentes</taxon>
        <taxon>Colubroidea</taxon>
        <taxon>Elapidae</taxon>
        <taxon>Hydrophiinae</taxon>
        <taxon>Notechis</taxon>
    </lineage>
</organism>
<evidence type="ECO:0000259" key="14">
    <source>
        <dbReference type="PROSITE" id="PS50023"/>
    </source>
</evidence>
<dbReference type="FunFam" id="2.10.110.10:FF:000120">
    <property type="entry name" value="Insulin gene enhancer protein ISL-2"/>
    <property type="match status" value="1"/>
</dbReference>
<dbReference type="FunFam" id="2.10.110.10:FF:000032">
    <property type="entry name" value="LIM/homeobox protein Lhx3"/>
    <property type="match status" value="1"/>
</dbReference>
<gene>
    <name evidence="16" type="primary">LOC113429167</name>
</gene>
<keyword evidence="6 12" id="KW-0440">LIM domain</keyword>
<dbReference type="InterPro" id="IPR050453">
    <property type="entry name" value="LIM_Homeobox_TF"/>
</dbReference>
<evidence type="ECO:0000313" key="16">
    <source>
        <dbReference type="RefSeq" id="XP_026547467.1"/>
    </source>
</evidence>